<evidence type="ECO:0000313" key="3">
    <source>
        <dbReference type="Proteomes" id="UP001152561"/>
    </source>
</evidence>
<sequence length="432" mass="47542">MVLTSGKVVALAEGEEEDVVELDGEKDGAVVVHEDPKVMKDVSNENIDNTVHEMHSVVHDTVTVHDKVEERQLVEVVVPVDGVIAEKSLNPNAKVFTPSKKRQSPAKTKEWVQKTFAKPVEDVIALNQQCMEVPSTTFATETGGERLLWSEQFEEDVEDGEIRGDAADIEETNVDSLTSSQEVVAMFAKTIEDVESADEANAIAEGIAKSLAVVKPTDVNVRAENIRETNAGHGNEINNTVSIGAEIQGTYKNNLVWCNAMDNSTKASQEDDKIPTDHEVDSIGSIQKQNEIHEFEMVAGLVSNSVTPSTVVHKKQHIKKSGVETKNSAKKYDYMVNKSRGKENSIEQQQTKQNAGVKHQLSHPNLSNKKQTQGALVQKNNANLQVDLPRDEQSKIDLDEESTARTLKIKQGRQTHLPADRKSPGKDKEEAS</sequence>
<accession>A0A9Q1MJJ4</accession>
<proteinExistence type="predicted"/>
<gene>
    <name evidence="2" type="ORF">K7X08_011443</name>
</gene>
<feature type="region of interest" description="Disordered" evidence="1">
    <location>
        <begin position="340"/>
        <end position="432"/>
    </location>
</feature>
<dbReference type="AlphaFoldDB" id="A0A9Q1MJJ4"/>
<protein>
    <submittedName>
        <fullName evidence="2">Uncharacterized protein</fullName>
    </submittedName>
</protein>
<dbReference type="Proteomes" id="UP001152561">
    <property type="component" value="Unassembled WGS sequence"/>
</dbReference>
<reference evidence="3" key="1">
    <citation type="journal article" date="2023" name="Proc. Natl. Acad. Sci. U.S.A.">
        <title>Genomic and structural basis for evolution of tropane alkaloid biosynthesis.</title>
        <authorList>
            <person name="Wanga Y.-J."/>
            <person name="Taina T."/>
            <person name="Yua J.-Y."/>
            <person name="Lia J."/>
            <person name="Xua B."/>
            <person name="Chenc J."/>
            <person name="D'Auriad J.C."/>
            <person name="Huanga J.-P."/>
            <person name="Huanga S.-X."/>
        </authorList>
    </citation>
    <scope>NUCLEOTIDE SEQUENCE [LARGE SCALE GENOMIC DNA]</scope>
    <source>
        <strain evidence="3">cv. KIB-2019</strain>
    </source>
</reference>
<comment type="caution">
    <text evidence="2">The sequence shown here is derived from an EMBL/GenBank/DDBJ whole genome shotgun (WGS) entry which is preliminary data.</text>
</comment>
<feature type="compositionally biased region" description="Basic and acidic residues" evidence="1">
    <location>
        <begin position="418"/>
        <end position="432"/>
    </location>
</feature>
<name>A0A9Q1MJJ4_9SOLA</name>
<evidence type="ECO:0000256" key="1">
    <source>
        <dbReference type="SAM" id="MobiDB-lite"/>
    </source>
</evidence>
<dbReference type="EMBL" id="JAJAGQ010000005">
    <property type="protein sequence ID" value="KAJ8562152.1"/>
    <property type="molecule type" value="Genomic_DNA"/>
</dbReference>
<organism evidence="2 3">
    <name type="scientific">Anisodus acutangulus</name>
    <dbReference type="NCBI Taxonomy" id="402998"/>
    <lineage>
        <taxon>Eukaryota</taxon>
        <taxon>Viridiplantae</taxon>
        <taxon>Streptophyta</taxon>
        <taxon>Embryophyta</taxon>
        <taxon>Tracheophyta</taxon>
        <taxon>Spermatophyta</taxon>
        <taxon>Magnoliopsida</taxon>
        <taxon>eudicotyledons</taxon>
        <taxon>Gunneridae</taxon>
        <taxon>Pentapetalae</taxon>
        <taxon>asterids</taxon>
        <taxon>lamiids</taxon>
        <taxon>Solanales</taxon>
        <taxon>Solanaceae</taxon>
        <taxon>Solanoideae</taxon>
        <taxon>Hyoscyameae</taxon>
        <taxon>Anisodus</taxon>
    </lineage>
</organism>
<keyword evidence="3" id="KW-1185">Reference proteome</keyword>
<feature type="compositionally biased region" description="Basic and acidic residues" evidence="1">
    <location>
        <begin position="388"/>
        <end position="397"/>
    </location>
</feature>
<evidence type="ECO:0000313" key="2">
    <source>
        <dbReference type="EMBL" id="KAJ8562152.1"/>
    </source>
</evidence>
<feature type="compositionally biased region" description="Polar residues" evidence="1">
    <location>
        <begin position="362"/>
        <end position="384"/>
    </location>
</feature>
<dbReference type="OrthoDB" id="1307834at2759"/>